<proteinExistence type="predicted"/>
<keyword evidence="4" id="KW-1185">Reference proteome</keyword>
<keyword evidence="1" id="KW-0472">Membrane</keyword>
<dbReference type="Gene3D" id="1.10.287.210">
    <property type="match status" value="1"/>
</dbReference>
<dbReference type="InterPro" id="IPR018154">
    <property type="entry name" value="TLV/ENV_coat_polyprotein"/>
</dbReference>
<reference evidence="3" key="2">
    <citation type="submission" date="2025-09" db="UniProtKB">
        <authorList>
            <consortium name="Ensembl"/>
        </authorList>
    </citation>
    <scope>IDENTIFICATION</scope>
</reference>
<protein>
    <submittedName>
        <fullName evidence="3">Uncharacterized protein</fullName>
    </submittedName>
</protein>
<dbReference type="AlphaFoldDB" id="A0A3B4B2P7"/>
<feature type="signal peptide" evidence="2">
    <location>
        <begin position="1"/>
        <end position="20"/>
    </location>
</feature>
<keyword evidence="2" id="KW-0732">Signal</keyword>
<dbReference type="SUPFAM" id="SSF58069">
    <property type="entry name" value="Virus ectodomain"/>
    <property type="match status" value="1"/>
</dbReference>
<organism evidence="3 4">
    <name type="scientific">Periophthalmus magnuspinnatus</name>
    <dbReference type="NCBI Taxonomy" id="409849"/>
    <lineage>
        <taxon>Eukaryota</taxon>
        <taxon>Metazoa</taxon>
        <taxon>Chordata</taxon>
        <taxon>Craniata</taxon>
        <taxon>Vertebrata</taxon>
        <taxon>Euteleostomi</taxon>
        <taxon>Actinopterygii</taxon>
        <taxon>Neopterygii</taxon>
        <taxon>Teleostei</taxon>
        <taxon>Neoteleostei</taxon>
        <taxon>Acanthomorphata</taxon>
        <taxon>Gobiaria</taxon>
        <taxon>Gobiiformes</taxon>
        <taxon>Gobioidei</taxon>
        <taxon>Gobiidae</taxon>
        <taxon>Oxudercinae</taxon>
        <taxon>Periophthalmus</taxon>
    </lineage>
</organism>
<feature type="chain" id="PRO_5017202484" evidence="2">
    <location>
        <begin position="21"/>
        <end position="417"/>
    </location>
</feature>
<reference evidence="3" key="1">
    <citation type="submission" date="2025-08" db="UniProtKB">
        <authorList>
            <consortium name="Ensembl"/>
        </authorList>
    </citation>
    <scope>IDENTIFICATION</scope>
</reference>
<dbReference type="Pfam" id="PF00429">
    <property type="entry name" value="TLV_coat"/>
    <property type="match status" value="1"/>
</dbReference>
<evidence type="ECO:0000256" key="2">
    <source>
        <dbReference type="SAM" id="SignalP"/>
    </source>
</evidence>
<dbReference type="STRING" id="409849.ENSPMGP00000022841"/>
<evidence type="ECO:0000313" key="3">
    <source>
        <dbReference type="Ensembl" id="ENSPMGP00000022841.1"/>
    </source>
</evidence>
<evidence type="ECO:0000256" key="1">
    <source>
        <dbReference type="SAM" id="Phobius"/>
    </source>
</evidence>
<evidence type="ECO:0000313" key="4">
    <source>
        <dbReference type="Proteomes" id="UP000261520"/>
    </source>
</evidence>
<keyword evidence="1" id="KW-0812">Transmembrane</keyword>
<sequence length="417" mass="45425">MSPNEILCLLLHILVCGAAAQSQTKPQDDGMNGMNIFLTMAWEVANHIGPNSSCYVCGLMPYTAGEGLPLMGLPASDCDTCHLLHVHTAKSYSHPNCPQVPKMRPINCSVPLSNCNKCVQPPKPVPVQLMPKPFPWCLENDGKTIVGESNCLRTFKWDPEHITKDFPAVKAPPDQCLEAAGAEHLSDLAHRTAMCSISSPIGMYWVCGSLAYPYLPINYKGRCGLAYVVPAMRIAHKLPEKLQGKRRKRGASDIFGTHHQSPLKNVLGPLLPFYGVMSALDQISDLSHAIETIANETGRALQLMSSELASVRLLALQNRAALDFLLAAQGGTCAIIGQECCTFVPDYNATITDIVHHLYKTGESLAQTDSSSLFDWLTPTFGSLTHHFVESVIILVVIIVLLSLFVSCAKKFLCNIS</sequence>
<accession>A0A3B4B2P7</accession>
<dbReference type="PANTHER" id="PTHR10424">
    <property type="entry name" value="VIRAL ENVELOPE PROTEIN"/>
    <property type="match status" value="1"/>
</dbReference>
<dbReference type="Proteomes" id="UP000261520">
    <property type="component" value="Unplaced"/>
</dbReference>
<name>A0A3B4B2P7_9GOBI</name>
<dbReference type="Ensembl" id="ENSPMGT00000024330.1">
    <property type="protein sequence ID" value="ENSPMGP00000022841.1"/>
    <property type="gene ID" value="ENSPMGG00000018483.1"/>
</dbReference>
<feature type="transmembrane region" description="Helical" evidence="1">
    <location>
        <begin position="388"/>
        <end position="409"/>
    </location>
</feature>
<keyword evidence="1" id="KW-1133">Transmembrane helix</keyword>